<dbReference type="Pfam" id="PF02386">
    <property type="entry name" value="TrkH"/>
    <property type="match status" value="1"/>
</dbReference>
<sequence>MNFGLVINTLGKISLAFFALMVGLTILAIYFNEDPVPFLTSSLFSLGLGILLTAKKAESDVLRFKEGFAIVGLGWLLVSFLGSIPFMYYIHPINAFFESISGFTTTGASVIDKPELLPRSILFWRSLTQWIGGIGIIMIFLLIIPNIATGAVFQAEYPGITLVKIKPRIRDTALRLYLIYVSLTVAEIVILKFLGVPIFDAVTHAFTTLSTGGYSTHSQSIAYFKDWRVEFSIAIFAILGGSNFSIFYFLCLRRFEVLRDREFIIYILLVTILTVTITLLNLDRYDLINSFRYSFFQVASIITTTGYTTTDFDKWGSGAKMLLLIAMFIGGCSGSTAGGMKVIRLYIMSKYAISQVVKSAEPKVVRIIKYGDRALRSDIVESVVAFFVLYIFIFTISSLIIALHGYDIVTSLSATAACLGNVGPGMGLAGASETYSHFPWTIKILLCLDMWIGRLEIYTVLALFIPSFWR</sequence>
<dbReference type="STRING" id="572546.Arcpr_0354"/>
<evidence type="ECO:0000256" key="10">
    <source>
        <dbReference type="ARBA" id="ARBA00023065"/>
    </source>
</evidence>
<evidence type="ECO:0000256" key="6">
    <source>
        <dbReference type="ARBA" id="ARBA00022538"/>
    </source>
</evidence>
<keyword evidence="10" id="KW-0406">Ion transport</keyword>
<feature type="transmembrane region" description="Helical" evidence="12">
    <location>
        <begin position="130"/>
        <end position="153"/>
    </location>
</feature>
<dbReference type="InterPro" id="IPR004772">
    <property type="entry name" value="TrkH"/>
</dbReference>
<feature type="transmembrane region" description="Helical" evidence="12">
    <location>
        <begin position="174"/>
        <end position="194"/>
    </location>
</feature>
<dbReference type="RefSeq" id="WP_012939760.1">
    <property type="nucleotide sequence ID" value="NC_013741.1"/>
</dbReference>
<feature type="transmembrane region" description="Helical" evidence="12">
    <location>
        <begin position="321"/>
        <end position="340"/>
    </location>
</feature>
<evidence type="ECO:0000313" key="14">
    <source>
        <dbReference type="Proteomes" id="UP000001901"/>
    </source>
</evidence>
<keyword evidence="11 12" id="KW-0472">Membrane</keyword>
<feature type="transmembrane region" description="Helical" evidence="12">
    <location>
        <begin position="231"/>
        <end position="251"/>
    </location>
</feature>
<feature type="transmembrane region" description="Helical" evidence="12">
    <location>
        <begin position="67"/>
        <end position="90"/>
    </location>
</feature>
<keyword evidence="6" id="KW-0633">Potassium transport</keyword>
<accession>D2RGJ9</accession>
<feature type="transmembrane region" description="Helical" evidence="12">
    <location>
        <begin position="383"/>
        <end position="406"/>
    </location>
</feature>
<dbReference type="PANTHER" id="PTHR32024">
    <property type="entry name" value="TRK SYSTEM POTASSIUM UPTAKE PROTEIN TRKG-RELATED"/>
    <property type="match status" value="1"/>
</dbReference>
<evidence type="ECO:0000256" key="1">
    <source>
        <dbReference type="ARBA" id="ARBA00004429"/>
    </source>
</evidence>
<proteinExistence type="inferred from homology"/>
<dbReference type="eggNOG" id="arCOG04145">
    <property type="taxonomic scope" value="Archaea"/>
</dbReference>
<feature type="transmembrane region" description="Helical" evidence="12">
    <location>
        <begin position="37"/>
        <end position="55"/>
    </location>
</feature>
<name>D2RGJ9_ARCPA</name>
<dbReference type="GeneID" id="8739009"/>
<dbReference type="KEGG" id="apo:Arcpr_0354"/>
<keyword evidence="9 12" id="KW-1133">Transmembrane helix</keyword>
<dbReference type="NCBIfam" id="TIGR00933">
    <property type="entry name" value="2a38"/>
    <property type="match status" value="1"/>
</dbReference>
<dbReference type="InterPro" id="IPR003445">
    <property type="entry name" value="Cat_transpt"/>
</dbReference>
<reference evidence="13 14" key="1">
    <citation type="journal article" date="2010" name="Stand. Genomic Sci.">
        <title>Complete genome sequence of Archaeoglobus profundus type strain (AV18).</title>
        <authorList>
            <person name="von Jan M."/>
            <person name="Lapidus A."/>
            <person name="Del Rio T.G."/>
            <person name="Copeland A."/>
            <person name="Tice H."/>
            <person name="Cheng J.F."/>
            <person name="Lucas S."/>
            <person name="Chen F."/>
            <person name="Nolan M."/>
            <person name="Goodwin L."/>
            <person name="Han C."/>
            <person name="Pitluck S."/>
            <person name="Liolios K."/>
            <person name="Ivanova N."/>
            <person name="Mavromatis K."/>
            <person name="Ovchinnikova G."/>
            <person name="Chertkov O."/>
            <person name="Pati A."/>
            <person name="Chen A."/>
            <person name="Palaniappan K."/>
            <person name="Land M."/>
            <person name="Hauser L."/>
            <person name="Chang Y.J."/>
            <person name="Jeffries C.D."/>
            <person name="Saunders E."/>
            <person name="Brettin T."/>
            <person name="Detter J.C."/>
            <person name="Chain P."/>
            <person name="Eichinger K."/>
            <person name="Huber H."/>
            <person name="Spring S."/>
            <person name="Rohde M."/>
            <person name="Goker M."/>
            <person name="Wirth R."/>
            <person name="Woyke T."/>
            <person name="Bristow J."/>
            <person name="Eisen J.A."/>
            <person name="Markowitz V."/>
            <person name="Hugenholtz P."/>
            <person name="Kyrpides N.C."/>
            <person name="Klenk H.P."/>
        </authorList>
    </citation>
    <scope>NUCLEOTIDE SEQUENCE [LARGE SCALE GENOMIC DNA]</scope>
    <source>
        <strain evidence="14">DSM 5631 / JCM 9629 / NBRC 100127 / Av18</strain>
    </source>
</reference>
<comment type="subcellular location">
    <subcellularLocation>
        <location evidence="1">Cell inner membrane</location>
        <topology evidence="1">Multi-pass membrane protein</topology>
    </subcellularLocation>
</comment>
<keyword evidence="4" id="KW-1003">Cell membrane</keyword>
<dbReference type="AlphaFoldDB" id="D2RGJ9"/>
<organism evidence="13 14">
    <name type="scientific">Archaeoglobus profundus (strain DSM 5631 / JCM 9629 / NBRC 100127 / Av18)</name>
    <dbReference type="NCBI Taxonomy" id="572546"/>
    <lineage>
        <taxon>Archaea</taxon>
        <taxon>Methanobacteriati</taxon>
        <taxon>Methanobacteriota</taxon>
        <taxon>Archaeoglobi</taxon>
        <taxon>Archaeoglobales</taxon>
        <taxon>Archaeoglobaceae</taxon>
        <taxon>Archaeoglobus</taxon>
    </lineage>
</organism>
<evidence type="ECO:0000256" key="4">
    <source>
        <dbReference type="ARBA" id="ARBA00022475"/>
    </source>
</evidence>
<evidence type="ECO:0000256" key="5">
    <source>
        <dbReference type="ARBA" id="ARBA00022519"/>
    </source>
</evidence>
<feature type="transmembrane region" description="Helical" evidence="12">
    <location>
        <begin position="12"/>
        <end position="31"/>
    </location>
</feature>
<keyword evidence="14" id="KW-1185">Reference proteome</keyword>
<feature type="transmembrane region" description="Helical" evidence="12">
    <location>
        <begin position="263"/>
        <end position="282"/>
    </location>
</feature>
<evidence type="ECO:0000256" key="2">
    <source>
        <dbReference type="ARBA" id="ARBA00009137"/>
    </source>
</evidence>
<keyword evidence="7 12" id="KW-0812">Transmembrane</keyword>
<comment type="similarity">
    <text evidence="2">Belongs to the TrkH potassium transport family.</text>
</comment>
<dbReference type="GO" id="GO:0015379">
    <property type="term" value="F:potassium:chloride symporter activity"/>
    <property type="evidence" value="ECO:0007669"/>
    <property type="project" value="InterPro"/>
</dbReference>
<dbReference type="HOGENOM" id="CLU_030708_0_2_2"/>
<gene>
    <name evidence="13" type="ordered locus">Arcpr_0354</name>
</gene>
<evidence type="ECO:0000256" key="9">
    <source>
        <dbReference type="ARBA" id="ARBA00022989"/>
    </source>
</evidence>
<dbReference type="PIRSF" id="PIRSF006247">
    <property type="entry name" value="TrkH"/>
    <property type="match status" value="1"/>
</dbReference>
<evidence type="ECO:0000256" key="7">
    <source>
        <dbReference type="ARBA" id="ARBA00022692"/>
    </source>
</evidence>
<protein>
    <submittedName>
        <fullName evidence="13">Potassium uptake protein, TrkH family</fullName>
    </submittedName>
</protein>
<evidence type="ECO:0000256" key="11">
    <source>
        <dbReference type="ARBA" id="ARBA00023136"/>
    </source>
</evidence>
<evidence type="ECO:0000256" key="12">
    <source>
        <dbReference type="SAM" id="Phobius"/>
    </source>
</evidence>
<keyword evidence="3" id="KW-0813">Transport</keyword>
<dbReference type="PaxDb" id="572546-Arcpr_0354"/>
<evidence type="ECO:0000313" key="13">
    <source>
        <dbReference type="EMBL" id="ADB57424.1"/>
    </source>
</evidence>
<feature type="transmembrane region" description="Helical" evidence="12">
    <location>
        <begin position="444"/>
        <end position="469"/>
    </location>
</feature>
<evidence type="ECO:0000256" key="8">
    <source>
        <dbReference type="ARBA" id="ARBA00022958"/>
    </source>
</evidence>
<dbReference type="Proteomes" id="UP000001901">
    <property type="component" value="Chromosome"/>
</dbReference>
<dbReference type="GO" id="GO:0005886">
    <property type="term" value="C:plasma membrane"/>
    <property type="evidence" value="ECO:0007669"/>
    <property type="project" value="UniProtKB-SubCell"/>
</dbReference>
<dbReference type="EMBL" id="CP001857">
    <property type="protein sequence ID" value="ADB57424.1"/>
    <property type="molecule type" value="Genomic_DNA"/>
</dbReference>
<dbReference type="PANTHER" id="PTHR32024:SF2">
    <property type="entry name" value="TRK SYSTEM POTASSIUM UPTAKE PROTEIN TRKG-RELATED"/>
    <property type="match status" value="1"/>
</dbReference>
<keyword evidence="5" id="KW-0997">Cell inner membrane</keyword>
<evidence type="ECO:0000256" key="3">
    <source>
        <dbReference type="ARBA" id="ARBA00022448"/>
    </source>
</evidence>
<dbReference type="OrthoDB" id="111943at2157"/>
<keyword evidence="8" id="KW-0630">Potassium</keyword>